<comment type="subcellular location">
    <subcellularLocation>
        <location evidence="1">Nucleus</location>
    </subcellularLocation>
</comment>
<dbReference type="InterPro" id="IPR036361">
    <property type="entry name" value="SAP_dom_sf"/>
</dbReference>
<dbReference type="Pfam" id="PF00644">
    <property type="entry name" value="PARP"/>
    <property type="match status" value="1"/>
</dbReference>
<evidence type="ECO:0000256" key="6">
    <source>
        <dbReference type="ARBA" id="ARBA00022737"/>
    </source>
</evidence>
<dbReference type="SUPFAM" id="SSF56399">
    <property type="entry name" value="ADP-ribosylation"/>
    <property type="match status" value="1"/>
</dbReference>
<evidence type="ECO:0000313" key="19">
    <source>
        <dbReference type="EMBL" id="KJE95327.1"/>
    </source>
</evidence>
<keyword evidence="8" id="KW-0862">Zinc</keyword>
<keyword evidence="7" id="KW-0863">Zinc-finger</keyword>
<dbReference type="InterPro" id="IPR012317">
    <property type="entry name" value="Poly(ADP-ribose)pol_cat_dom"/>
</dbReference>
<dbReference type="GO" id="GO:0005730">
    <property type="term" value="C:nucleolus"/>
    <property type="evidence" value="ECO:0007669"/>
    <property type="project" value="TreeGrafter"/>
</dbReference>
<dbReference type="GO" id="GO:1990404">
    <property type="term" value="F:NAD+-protein mono-ADP-ribosyltransferase activity"/>
    <property type="evidence" value="ECO:0007669"/>
    <property type="project" value="TreeGrafter"/>
</dbReference>
<feature type="domain" description="WGR" evidence="18">
    <location>
        <begin position="188"/>
        <end position="279"/>
    </location>
</feature>
<dbReference type="eggNOG" id="KOG1037">
    <property type="taxonomic scope" value="Eukaryota"/>
</dbReference>
<feature type="domain" description="SAP" evidence="15">
    <location>
        <begin position="44"/>
        <end position="78"/>
    </location>
</feature>
<protein>
    <recommendedName>
        <fullName evidence="13">Poly [ADP-ribose] polymerase</fullName>
        <shortName evidence="13">PARP</shortName>
        <ecNumber evidence="13">2.4.2.-</ecNumber>
    </recommendedName>
</protein>
<evidence type="ECO:0000259" key="18">
    <source>
        <dbReference type="PROSITE" id="PS51977"/>
    </source>
</evidence>
<feature type="domain" description="PARP alpha-helical" evidence="17">
    <location>
        <begin position="320"/>
        <end position="437"/>
    </location>
</feature>
<dbReference type="FunFam" id="1.20.142.10:FF:000001">
    <property type="entry name" value="Poly [ADP-ribose] polymerase"/>
    <property type="match status" value="1"/>
</dbReference>
<dbReference type="SUPFAM" id="SSF47587">
    <property type="entry name" value="Domain of poly(ADP-ribose) polymerase"/>
    <property type="match status" value="1"/>
</dbReference>
<dbReference type="InterPro" id="IPR036930">
    <property type="entry name" value="WGR_dom_sf"/>
</dbReference>
<organism evidence="19 20">
    <name type="scientific">Capsaspora owczarzaki (strain ATCC 30864)</name>
    <dbReference type="NCBI Taxonomy" id="595528"/>
    <lineage>
        <taxon>Eukaryota</taxon>
        <taxon>Filasterea</taxon>
        <taxon>Capsaspora</taxon>
    </lineage>
</organism>
<evidence type="ECO:0000256" key="13">
    <source>
        <dbReference type="RuleBase" id="RU362114"/>
    </source>
</evidence>
<evidence type="ECO:0000256" key="3">
    <source>
        <dbReference type="ARBA" id="ARBA00022679"/>
    </source>
</evidence>
<evidence type="ECO:0000256" key="14">
    <source>
        <dbReference type="SAM" id="MobiDB-lite"/>
    </source>
</evidence>
<dbReference type="Pfam" id="PF02037">
    <property type="entry name" value="SAP"/>
    <property type="match status" value="1"/>
</dbReference>
<keyword evidence="4" id="KW-0548">Nucleotidyltransferase</keyword>
<dbReference type="OMA" id="HHITTDN"/>
<dbReference type="InterPro" id="IPR004102">
    <property type="entry name" value="Poly(ADP-ribose)pol_reg_dom"/>
</dbReference>
<dbReference type="SUPFAM" id="SSF68906">
    <property type="entry name" value="SAP domain"/>
    <property type="match status" value="1"/>
</dbReference>
<dbReference type="GO" id="GO:0070212">
    <property type="term" value="P:protein poly-ADP-ribosylation"/>
    <property type="evidence" value="ECO:0007669"/>
    <property type="project" value="TreeGrafter"/>
</dbReference>
<keyword evidence="6" id="KW-0677">Repeat</keyword>
<dbReference type="Pfam" id="PF02877">
    <property type="entry name" value="PARP_reg"/>
    <property type="match status" value="1"/>
</dbReference>
<feature type="compositionally biased region" description="Low complexity" evidence="14">
    <location>
        <begin position="101"/>
        <end position="111"/>
    </location>
</feature>
<dbReference type="InterPro" id="IPR003034">
    <property type="entry name" value="SAP_dom"/>
</dbReference>
<keyword evidence="9 13" id="KW-0520">NAD</keyword>
<keyword evidence="3 13" id="KW-0808">Transferase</keyword>
<dbReference type="PROSITE" id="PS51059">
    <property type="entry name" value="PARP_CATALYTIC"/>
    <property type="match status" value="1"/>
</dbReference>
<dbReference type="GO" id="GO:0008270">
    <property type="term" value="F:zinc ion binding"/>
    <property type="evidence" value="ECO:0007669"/>
    <property type="project" value="UniProtKB-KW"/>
</dbReference>
<evidence type="ECO:0000256" key="8">
    <source>
        <dbReference type="ARBA" id="ARBA00022833"/>
    </source>
</evidence>
<evidence type="ECO:0000256" key="10">
    <source>
        <dbReference type="ARBA" id="ARBA00023125"/>
    </source>
</evidence>
<dbReference type="EC" id="2.4.2.-" evidence="13"/>
<dbReference type="RefSeq" id="XP_004346459.1">
    <property type="nucleotide sequence ID" value="XM_004346409.2"/>
</dbReference>
<dbReference type="Gene3D" id="1.10.720.30">
    <property type="entry name" value="SAP domain"/>
    <property type="match status" value="1"/>
</dbReference>
<dbReference type="PROSITE" id="PS51060">
    <property type="entry name" value="PARP_ALPHA_HD"/>
    <property type="match status" value="1"/>
</dbReference>
<dbReference type="GO" id="GO:0016779">
    <property type="term" value="F:nucleotidyltransferase activity"/>
    <property type="evidence" value="ECO:0007669"/>
    <property type="project" value="UniProtKB-KW"/>
</dbReference>
<dbReference type="EMBL" id="KE346368">
    <property type="protein sequence ID" value="KJE95327.1"/>
    <property type="molecule type" value="Genomic_DNA"/>
</dbReference>
<keyword evidence="20" id="KW-1185">Reference proteome</keyword>
<dbReference type="STRING" id="595528.A0A0D2VV60"/>
<dbReference type="PROSITE" id="PS51977">
    <property type="entry name" value="WGR"/>
    <property type="match status" value="1"/>
</dbReference>
<evidence type="ECO:0000259" key="15">
    <source>
        <dbReference type="PROSITE" id="PS50800"/>
    </source>
</evidence>
<dbReference type="FunFam" id="2.20.140.10:FF:000001">
    <property type="entry name" value="Poly [ADP-ribose] polymerase"/>
    <property type="match status" value="1"/>
</dbReference>
<dbReference type="PANTHER" id="PTHR10459">
    <property type="entry name" value="DNA LIGASE"/>
    <property type="match status" value="1"/>
</dbReference>
<feature type="region of interest" description="Disordered" evidence="14">
    <location>
        <begin position="76"/>
        <end position="151"/>
    </location>
</feature>
<dbReference type="AlphaFoldDB" id="A0A0D2VV60"/>
<evidence type="ECO:0000256" key="1">
    <source>
        <dbReference type="ARBA" id="ARBA00004123"/>
    </source>
</evidence>
<name>A0A0D2VV60_CAPO3</name>
<dbReference type="SUPFAM" id="SSF142921">
    <property type="entry name" value="WGR domain-like"/>
    <property type="match status" value="1"/>
</dbReference>
<dbReference type="InParanoid" id="A0A0D2VV60"/>
<evidence type="ECO:0000259" key="17">
    <source>
        <dbReference type="PROSITE" id="PS51060"/>
    </source>
</evidence>
<feature type="domain" description="PARP catalytic" evidence="16">
    <location>
        <begin position="455"/>
        <end position="668"/>
    </location>
</feature>
<dbReference type="PROSITE" id="PS50800">
    <property type="entry name" value="SAP"/>
    <property type="match status" value="1"/>
</dbReference>
<keyword evidence="2 13" id="KW-0328">Glycosyltransferase</keyword>
<dbReference type="Gene3D" id="1.20.142.10">
    <property type="entry name" value="Poly(ADP-ribose) polymerase, regulatory domain"/>
    <property type="match status" value="1"/>
</dbReference>
<dbReference type="CDD" id="cd01437">
    <property type="entry name" value="parp_like"/>
    <property type="match status" value="1"/>
</dbReference>
<evidence type="ECO:0000256" key="4">
    <source>
        <dbReference type="ARBA" id="ARBA00022695"/>
    </source>
</evidence>
<evidence type="ECO:0000256" key="9">
    <source>
        <dbReference type="ARBA" id="ARBA00023027"/>
    </source>
</evidence>
<dbReference type="Pfam" id="PF05406">
    <property type="entry name" value="WGR"/>
    <property type="match status" value="1"/>
</dbReference>
<dbReference type="CDD" id="cd08002">
    <property type="entry name" value="WGR_PARP3_like"/>
    <property type="match status" value="1"/>
</dbReference>
<feature type="compositionally biased region" description="Low complexity" evidence="14">
    <location>
        <begin position="21"/>
        <end position="30"/>
    </location>
</feature>
<dbReference type="PANTHER" id="PTHR10459:SF66">
    <property type="entry name" value="PROTEIN MONO-ADP-RIBOSYLTRANSFERASE PARP3"/>
    <property type="match status" value="1"/>
</dbReference>
<dbReference type="GO" id="GO:0006302">
    <property type="term" value="P:double-strand break repair"/>
    <property type="evidence" value="ECO:0007669"/>
    <property type="project" value="TreeGrafter"/>
</dbReference>
<keyword evidence="11" id="KW-0539">Nucleus</keyword>
<comment type="similarity">
    <text evidence="12">Belongs to the ARTD/PARP family.</text>
</comment>
<reference evidence="20" key="1">
    <citation type="submission" date="2011-02" db="EMBL/GenBank/DDBJ databases">
        <title>The Genome Sequence of Capsaspora owczarzaki ATCC 30864.</title>
        <authorList>
            <person name="Russ C."/>
            <person name="Cuomo C."/>
            <person name="Burger G."/>
            <person name="Gray M.W."/>
            <person name="Holland P.W.H."/>
            <person name="King N."/>
            <person name="Lang F.B.F."/>
            <person name="Roger A.J."/>
            <person name="Ruiz-Trillo I."/>
            <person name="Young S.K."/>
            <person name="Zeng Q."/>
            <person name="Gargeya S."/>
            <person name="Alvarado L."/>
            <person name="Berlin A."/>
            <person name="Chapman S.B."/>
            <person name="Chen Z."/>
            <person name="Freedman E."/>
            <person name="Gellesch M."/>
            <person name="Goldberg J."/>
            <person name="Griggs A."/>
            <person name="Gujja S."/>
            <person name="Heilman E."/>
            <person name="Heiman D."/>
            <person name="Howarth C."/>
            <person name="Mehta T."/>
            <person name="Neiman D."/>
            <person name="Pearson M."/>
            <person name="Roberts A."/>
            <person name="Saif S."/>
            <person name="Shea T."/>
            <person name="Shenoy N."/>
            <person name="Sisk P."/>
            <person name="Stolte C."/>
            <person name="Sykes S."/>
            <person name="White J."/>
            <person name="Yandava C."/>
            <person name="Haas B."/>
            <person name="Nusbaum C."/>
            <person name="Birren B."/>
        </authorList>
    </citation>
    <scope>NUCLEOTIDE SEQUENCE</scope>
    <source>
        <strain evidence="20">ATCC 30864</strain>
    </source>
</reference>
<feature type="compositionally biased region" description="Basic and acidic residues" evidence="14">
    <location>
        <begin position="140"/>
        <end position="151"/>
    </location>
</feature>
<evidence type="ECO:0000256" key="5">
    <source>
        <dbReference type="ARBA" id="ARBA00022723"/>
    </source>
</evidence>
<evidence type="ECO:0000259" key="16">
    <source>
        <dbReference type="PROSITE" id="PS51059"/>
    </source>
</evidence>
<feature type="region of interest" description="Disordered" evidence="14">
    <location>
        <begin position="1"/>
        <end position="39"/>
    </location>
</feature>
<dbReference type="PhylomeDB" id="A0A0D2VV60"/>
<dbReference type="InterPro" id="IPR050800">
    <property type="entry name" value="ARTD/PARP"/>
</dbReference>
<gene>
    <name evidence="19" type="ORF">CAOG_005786</name>
</gene>
<evidence type="ECO:0000313" key="20">
    <source>
        <dbReference type="Proteomes" id="UP000008743"/>
    </source>
</evidence>
<dbReference type="SMART" id="SM00513">
    <property type="entry name" value="SAP"/>
    <property type="match status" value="1"/>
</dbReference>
<dbReference type="OrthoDB" id="2017365at2759"/>
<evidence type="ECO:0000256" key="11">
    <source>
        <dbReference type="ARBA" id="ARBA00023242"/>
    </source>
</evidence>
<keyword evidence="5" id="KW-0479">Metal-binding</keyword>
<dbReference type="Proteomes" id="UP000008743">
    <property type="component" value="Unassembled WGS sequence"/>
</dbReference>
<evidence type="ECO:0000256" key="7">
    <source>
        <dbReference type="ARBA" id="ARBA00022771"/>
    </source>
</evidence>
<evidence type="ECO:0000256" key="2">
    <source>
        <dbReference type="ARBA" id="ARBA00022676"/>
    </source>
</evidence>
<dbReference type="GO" id="GO:0035861">
    <property type="term" value="C:site of double-strand break"/>
    <property type="evidence" value="ECO:0007669"/>
    <property type="project" value="TreeGrafter"/>
</dbReference>
<dbReference type="InterPro" id="IPR036616">
    <property type="entry name" value="Poly(ADP-ribose)pol_reg_dom_sf"/>
</dbReference>
<sequence>MPPKKRTAKSAKLDEEDEPQTTTTTAAAASGAGGAGAPRDLASLNKLKVDELKAELAALGLETDGRKPELVARLFDASNPKTAAAAPAAAKGKGKAKAEEPAAAAAAAAAEPAKRGAGRAKKARVEADDEEEAAAAAPEVKAEPMKVEEKKPLKNSEVLAQAAAAKKASGAAPAKAKVDEHALRQVAGVSVYNDYDCMLNQTNSANNNNKYYVIQLLTNGTSYWTWNRWGRVGEPGQNALKGFGTGLAAAEKDFCAKYKDKTSNTWDNRANFVPRAGKYTQIEMDYEEDDADAVKQAALNKLNAAAGKAAAARAAPKVRPCTLPAPVQSLLKLIFSNDMFKNAMQEFNIDMAKMPLGKISLSQLAKGYQVLEQLQDEINNGASGSKLTQLSDQFYTHIPHSFGRTRPPTISSAATVRAKMDMLDVLGDIATAQALLKAQDAEAEKVAETVEEVDDPLTVNYKALNASLVPVDRNSAQFKAIEAYTKNTSSHPPQILDIFEVVREGEEKRHDVHNAIKERKLLWHGTNVAVVVAILKSGLRIMPHSGGRVGAGIYFADMNEKSAGYVRSAADRTGIMFLNEVALGKEHGIFQDDSSLRKAPAGFDSIVARGTIMPTPANDTVFKIEGRDVVVPQGPRMNTGHQSSFHHNEYLVYNESQCRIRYLLKMKF</sequence>
<dbReference type="Gene3D" id="3.90.228.10">
    <property type="match status" value="1"/>
</dbReference>
<proteinExistence type="inferred from homology"/>
<dbReference type="Gene3D" id="2.20.140.10">
    <property type="entry name" value="WGR domain"/>
    <property type="match status" value="1"/>
</dbReference>
<evidence type="ECO:0000256" key="12">
    <source>
        <dbReference type="ARBA" id="ARBA00024347"/>
    </source>
</evidence>
<dbReference type="GO" id="GO:0003950">
    <property type="term" value="F:NAD+ poly-ADP-ribosyltransferase activity"/>
    <property type="evidence" value="ECO:0007669"/>
    <property type="project" value="UniProtKB-UniRule"/>
</dbReference>
<accession>A0A0D2VV60</accession>
<dbReference type="GO" id="GO:0003677">
    <property type="term" value="F:DNA binding"/>
    <property type="evidence" value="ECO:0007669"/>
    <property type="project" value="UniProtKB-KW"/>
</dbReference>
<dbReference type="SMART" id="SM00773">
    <property type="entry name" value="WGR"/>
    <property type="match status" value="1"/>
</dbReference>
<dbReference type="InterPro" id="IPR008893">
    <property type="entry name" value="WGR_domain"/>
</dbReference>
<keyword evidence="10" id="KW-0238">DNA-binding</keyword>